<organism evidence="9 10">
    <name type="scientific">Meganyctiphanes norvegica</name>
    <name type="common">Northern krill</name>
    <name type="synonym">Thysanopoda norvegica</name>
    <dbReference type="NCBI Taxonomy" id="48144"/>
    <lineage>
        <taxon>Eukaryota</taxon>
        <taxon>Metazoa</taxon>
        <taxon>Ecdysozoa</taxon>
        <taxon>Arthropoda</taxon>
        <taxon>Crustacea</taxon>
        <taxon>Multicrustacea</taxon>
        <taxon>Malacostraca</taxon>
        <taxon>Eumalacostraca</taxon>
        <taxon>Eucarida</taxon>
        <taxon>Euphausiacea</taxon>
        <taxon>Euphausiidae</taxon>
        <taxon>Meganyctiphanes</taxon>
    </lineage>
</organism>
<feature type="region of interest" description="Disordered" evidence="7">
    <location>
        <begin position="462"/>
        <end position="497"/>
    </location>
</feature>
<feature type="region of interest" description="Disordered" evidence="7">
    <location>
        <begin position="53"/>
        <end position="127"/>
    </location>
</feature>
<dbReference type="InterPro" id="IPR036638">
    <property type="entry name" value="HLH_DNA-bd_sf"/>
</dbReference>
<evidence type="ECO:0000256" key="3">
    <source>
        <dbReference type="ARBA" id="ARBA00023015"/>
    </source>
</evidence>
<evidence type="ECO:0000259" key="8">
    <source>
        <dbReference type="PROSITE" id="PS50888"/>
    </source>
</evidence>
<feature type="compositionally biased region" description="Polar residues" evidence="7">
    <location>
        <begin position="399"/>
        <end position="412"/>
    </location>
</feature>
<protein>
    <recommendedName>
        <fullName evidence="8">BHLH domain-containing protein</fullName>
    </recommendedName>
</protein>
<dbReference type="GO" id="GO:0005737">
    <property type="term" value="C:cytoplasm"/>
    <property type="evidence" value="ECO:0007669"/>
    <property type="project" value="UniProtKB-SubCell"/>
</dbReference>
<evidence type="ECO:0000256" key="6">
    <source>
        <dbReference type="ARBA" id="ARBA00023242"/>
    </source>
</evidence>
<dbReference type="GO" id="GO:0045944">
    <property type="term" value="P:positive regulation of transcription by RNA polymerase II"/>
    <property type="evidence" value="ECO:0007669"/>
    <property type="project" value="TreeGrafter"/>
</dbReference>
<evidence type="ECO:0000256" key="2">
    <source>
        <dbReference type="ARBA" id="ARBA00004496"/>
    </source>
</evidence>
<dbReference type="CDD" id="cd11421">
    <property type="entry name" value="bHLH_TS_ATOH8"/>
    <property type="match status" value="1"/>
</dbReference>
<sequence length="613" mass="66540">RSMEEEVEVVLSQGDGFLSEEDDHWAPTDASEDSVEVRVTPVAKPTNIVRSIIGGLNSPPSTPKLCSSSRGPDVTSTIYHKPTVRRPLRPNSSPTHHKLYCPSSPLQQASCIPSSPRNTKTYTPSSRNQHNLFKYQKHYQLGQDLLVQPTRPYTPERDSPGSPRLGPRSPSSPHLQYPSPTTSPLEPLTGAAPLSPGRAHAPRNRRKPAEPRRVLPPPGSVTTGHKRAHSPDTPPQTIKVKRLLQTHADKERVAPPLPPSPPVPGPLLHHPLLGPLTRTPSTGPFPLLLPPQWPPVPSQWVYPGIVAGPGLGWPGLPPHPSYTGLGLMPPNYGATLAARMPPQIHHPSSAPVSATARSSPPPKFTPPPSPVEELLCHRRHGPTSATLAQMRMMGHRVDSSPNDNGSSIQTDLASPAVRKSGGKPPSKFLSVESLLASDGPDLGPRYSEEHATLQSEVSEDVLQNHSGGDPVKVSSSQLSISSRSPGYFHDPDEEDDDSSIQSLLAAGKQKQRNYKNMTRERRIEANARERTRVHTISAAFETLRNAVPSYSHNQKLSKLSVLRIACSYILSLSRLAGHDYSEGGSAPSFSDCVDLTTRTIQVEGKPKKKRDDP</sequence>
<dbReference type="AlphaFoldDB" id="A0AAV2PJX7"/>
<dbReference type="Proteomes" id="UP001497623">
    <property type="component" value="Unassembled WGS sequence"/>
</dbReference>
<dbReference type="GO" id="GO:0046983">
    <property type="term" value="F:protein dimerization activity"/>
    <property type="evidence" value="ECO:0007669"/>
    <property type="project" value="InterPro"/>
</dbReference>
<dbReference type="Gene3D" id="4.10.280.10">
    <property type="entry name" value="Helix-loop-helix DNA-binding domain"/>
    <property type="match status" value="1"/>
</dbReference>
<feature type="compositionally biased region" description="Low complexity" evidence="7">
    <location>
        <begin position="160"/>
        <end position="189"/>
    </location>
</feature>
<dbReference type="GO" id="GO:0016607">
    <property type="term" value="C:nuclear speck"/>
    <property type="evidence" value="ECO:0007669"/>
    <property type="project" value="UniProtKB-SubCell"/>
</dbReference>
<evidence type="ECO:0000313" key="10">
    <source>
        <dbReference type="Proteomes" id="UP001497623"/>
    </source>
</evidence>
<dbReference type="PANTHER" id="PTHR19290:SF102">
    <property type="entry name" value="TRANSCRIPTION FACTOR ATOH8"/>
    <property type="match status" value="1"/>
</dbReference>
<dbReference type="PROSITE" id="PS50888">
    <property type="entry name" value="BHLH"/>
    <property type="match status" value="1"/>
</dbReference>
<feature type="compositionally biased region" description="Low complexity" evidence="7">
    <location>
        <begin position="474"/>
        <end position="484"/>
    </location>
</feature>
<evidence type="ECO:0000256" key="7">
    <source>
        <dbReference type="SAM" id="MobiDB-lite"/>
    </source>
</evidence>
<gene>
    <name evidence="9" type="ORF">MNOR_LOCUS1118</name>
</gene>
<dbReference type="GO" id="GO:0009653">
    <property type="term" value="P:anatomical structure morphogenesis"/>
    <property type="evidence" value="ECO:0007669"/>
    <property type="project" value="TreeGrafter"/>
</dbReference>
<dbReference type="SMART" id="SM00353">
    <property type="entry name" value="HLH"/>
    <property type="match status" value="1"/>
</dbReference>
<dbReference type="GO" id="GO:0003700">
    <property type="term" value="F:DNA-binding transcription factor activity"/>
    <property type="evidence" value="ECO:0007669"/>
    <property type="project" value="InterPro"/>
</dbReference>
<reference evidence="9 10" key="1">
    <citation type="submission" date="2024-05" db="EMBL/GenBank/DDBJ databases">
        <authorList>
            <person name="Wallberg A."/>
        </authorList>
    </citation>
    <scope>NUCLEOTIDE SEQUENCE [LARGE SCALE GENOMIC DNA]</scope>
</reference>
<feature type="region of interest" description="Disordered" evidence="7">
    <location>
        <begin position="149"/>
        <end position="235"/>
    </location>
</feature>
<keyword evidence="4" id="KW-0238">DNA-binding</keyword>
<feature type="domain" description="BHLH" evidence="8">
    <location>
        <begin position="520"/>
        <end position="572"/>
    </location>
</feature>
<keyword evidence="6" id="KW-0539">Nucleus</keyword>
<feature type="compositionally biased region" description="Polar residues" evidence="7">
    <location>
        <begin position="104"/>
        <end position="127"/>
    </location>
</feature>
<dbReference type="PANTHER" id="PTHR19290">
    <property type="entry name" value="BASIC HELIX-LOOP-HELIX PROTEIN NEUROGENIN-RELATED"/>
    <property type="match status" value="1"/>
</dbReference>
<comment type="subcellular location">
    <subcellularLocation>
        <location evidence="2">Cytoplasm</location>
    </subcellularLocation>
    <subcellularLocation>
        <location evidence="1">Nucleus speckle</location>
    </subcellularLocation>
</comment>
<feature type="region of interest" description="Disordered" evidence="7">
    <location>
        <begin position="342"/>
        <end position="373"/>
    </location>
</feature>
<dbReference type="InterPro" id="IPR032660">
    <property type="entry name" value="ATOH8_bHLH"/>
</dbReference>
<feature type="region of interest" description="Disordered" evidence="7">
    <location>
        <begin position="395"/>
        <end position="425"/>
    </location>
</feature>
<dbReference type="FunFam" id="4.10.280.10:FF:000052">
    <property type="entry name" value="Protein atonal homolog 8"/>
    <property type="match status" value="1"/>
</dbReference>
<evidence type="ECO:0000256" key="5">
    <source>
        <dbReference type="ARBA" id="ARBA00023163"/>
    </source>
</evidence>
<dbReference type="EMBL" id="CAXKWB010000282">
    <property type="protein sequence ID" value="CAL4060190.1"/>
    <property type="molecule type" value="Genomic_DNA"/>
</dbReference>
<feature type="non-terminal residue" evidence="9">
    <location>
        <position position="1"/>
    </location>
</feature>
<accession>A0AAV2PJX7</accession>
<keyword evidence="3" id="KW-0805">Transcription regulation</keyword>
<dbReference type="Pfam" id="PF00010">
    <property type="entry name" value="HLH"/>
    <property type="match status" value="1"/>
</dbReference>
<evidence type="ECO:0000256" key="1">
    <source>
        <dbReference type="ARBA" id="ARBA00004324"/>
    </source>
</evidence>
<comment type="caution">
    <text evidence="9">The sequence shown here is derived from an EMBL/GenBank/DDBJ whole genome shotgun (WGS) entry which is preliminary data.</text>
</comment>
<evidence type="ECO:0000313" key="9">
    <source>
        <dbReference type="EMBL" id="CAL4060190.1"/>
    </source>
</evidence>
<proteinExistence type="predicted"/>
<evidence type="ECO:0000256" key="4">
    <source>
        <dbReference type="ARBA" id="ARBA00023125"/>
    </source>
</evidence>
<keyword evidence="5" id="KW-0804">Transcription</keyword>
<dbReference type="SUPFAM" id="SSF47459">
    <property type="entry name" value="HLH, helix-loop-helix DNA-binding domain"/>
    <property type="match status" value="1"/>
</dbReference>
<feature type="compositionally biased region" description="Polar residues" evidence="7">
    <location>
        <begin position="64"/>
        <end position="78"/>
    </location>
</feature>
<dbReference type="InterPro" id="IPR050359">
    <property type="entry name" value="bHLH_transcription_factors"/>
</dbReference>
<name>A0AAV2PJX7_MEGNR</name>
<dbReference type="InterPro" id="IPR011598">
    <property type="entry name" value="bHLH_dom"/>
</dbReference>
<feature type="region of interest" description="Disordered" evidence="7">
    <location>
        <begin position="13"/>
        <end position="37"/>
    </location>
</feature>
<dbReference type="GO" id="GO:0070888">
    <property type="term" value="F:E-box binding"/>
    <property type="evidence" value="ECO:0007669"/>
    <property type="project" value="TreeGrafter"/>
</dbReference>
<feature type="compositionally biased region" description="Pro residues" evidence="7">
    <location>
        <begin position="359"/>
        <end position="370"/>
    </location>
</feature>
<keyword evidence="10" id="KW-1185">Reference proteome</keyword>